<evidence type="ECO:0000256" key="1">
    <source>
        <dbReference type="SAM" id="MobiDB-lite"/>
    </source>
</evidence>
<reference evidence="2 3" key="1">
    <citation type="journal article" date="2016" name="Nat. Commun.">
        <title>Extremotolerant tardigrade genome and improved radiotolerance of human cultured cells by tardigrade-unique protein.</title>
        <authorList>
            <person name="Hashimoto T."/>
            <person name="Horikawa D.D."/>
            <person name="Saito Y."/>
            <person name="Kuwahara H."/>
            <person name="Kozuka-Hata H."/>
            <person name="Shin-I T."/>
            <person name="Minakuchi Y."/>
            <person name="Ohishi K."/>
            <person name="Motoyama A."/>
            <person name="Aizu T."/>
            <person name="Enomoto A."/>
            <person name="Kondo K."/>
            <person name="Tanaka S."/>
            <person name="Hara Y."/>
            <person name="Koshikawa S."/>
            <person name="Sagara H."/>
            <person name="Miura T."/>
            <person name="Yokobori S."/>
            <person name="Miyagawa K."/>
            <person name="Suzuki Y."/>
            <person name="Kubo T."/>
            <person name="Oyama M."/>
            <person name="Kohara Y."/>
            <person name="Fujiyama A."/>
            <person name="Arakawa K."/>
            <person name="Katayama T."/>
            <person name="Toyoda A."/>
            <person name="Kunieda T."/>
        </authorList>
    </citation>
    <scope>NUCLEOTIDE SEQUENCE [LARGE SCALE GENOMIC DNA]</scope>
    <source>
        <strain evidence="2 3">YOKOZUNA-1</strain>
    </source>
</reference>
<comment type="caution">
    <text evidence="2">The sequence shown here is derived from an EMBL/GenBank/DDBJ whole genome shotgun (WGS) entry which is preliminary data.</text>
</comment>
<evidence type="ECO:0000313" key="2">
    <source>
        <dbReference type="EMBL" id="GAU92327.1"/>
    </source>
</evidence>
<organism evidence="2 3">
    <name type="scientific">Ramazzottius varieornatus</name>
    <name type="common">Water bear</name>
    <name type="synonym">Tardigrade</name>
    <dbReference type="NCBI Taxonomy" id="947166"/>
    <lineage>
        <taxon>Eukaryota</taxon>
        <taxon>Metazoa</taxon>
        <taxon>Ecdysozoa</taxon>
        <taxon>Tardigrada</taxon>
        <taxon>Eutardigrada</taxon>
        <taxon>Parachela</taxon>
        <taxon>Hypsibioidea</taxon>
        <taxon>Ramazzottiidae</taxon>
        <taxon>Ramazzottius</taxon>
    </lineage>
</organism>
<keyword evidence="3" id="KW-1185">Reference proteome</keyword>
<dbReference type="AlphaFoldDB" id="A0A1D1UYD3"/>
<feature type="region of interest" description="Disordered" evidence="1">
    <location>
        <begin position="1"/>
        <end position="42"/>
    </location>
</feature>
<protein>
    <submittedName>
        <fullName evidence="2">Uncharacterized protein</fullName>
    </submittedName>
</protein>
<dbReference type="EMBL" id="BDGG01000002">
    <property type="protein sequence ID" value="GAU92327.1"/>
    <property type="molecule type" value="Genomic_DNA"/>
</dbReference>
<dbReference type="Proteomes" id="UP000186922">
    <property type="component" value="Unassembled WGS sequence"/>
</dbReference>
<proteinExistence type="predicted"/>
<gene>
    <name evidence="2" type="primary">RvY_04423-1</name>
    <name evidence="2" type="synonym">RvY_04423.1</name>
    <name evidence="2" type="ORF">RvY_04423</name>
</gene>
<sequence>MSDLSGNSGGKAAENGDNGHTKDNFTKPASVPVRTSPRNRQKIPMIGENEALEEKRLRFFLLNHKDHAEKRWVIIKADADFTFAIRDTFQIFETLKKKMELLQENEANGDYGEFFVIGTELLSDDVAIGGDVIRDEPEDNEALGPLHLRQMASLGKE</sequence>
<evidence type="ECO:0000313" key="3">
    <source>
        <dbReference type="Proteomes" id="UP000186922"/>
    </source>
</evidence>
<accession>A0A1D1UYD3</accession>
<name>A0A1D1UYD3_RAMVA</name>